<dbReference type="InterPro" id="IPR052534">
    <property type="entry name" value="Extracell_DNA_Util/SecSys_Comp"/>
</dbReference>
<accession>A0ABD4SYY0</accession>
<dbReference type="RefSeq" id="WP_166278534.1">
    <property type="nucleotide sequence ID" value="NZ_JTHE03000004.1"/>
</dbReference>
<dbReference type="InterPro" id="IPR007813">
    <property type="entry name" value="PilN"/>
</dbReference>
<protein>
    <submittedName>
        <fullName evidence="3">PilN domain-containing protein</fullName>
    </submittedName>
</protein>
<sequence>MYWIDINLLNDRDEFAPDLPTAPTRIQDDKTPMFLGLGIGIAAIAIAFGAFGVVGFLNQQLADKEQELNQDIARLGPQLQEVEQLQQELDQVQAETDALAKVFNQIKPWSAMLADLRDRVPSTLQISAITQSKPAPVQAAEGAPSAPAGATSSLSLKGTAISFGDVNDFVLTLRQSNYLSQSAANTRLKNATRQDQQNSGGLVEYDIDTQINDAPAESLLTALRQHGAAGLVARIETLKRQGVIKP</sequence>
<dbReference type="AlphaFoldDB" id="A0ABD4SYY0"/>
<dbReference type="PANTHER" id="PTHR40278:SF1">
    <property type="entry name" value="DNA UTILIZATION PROTEIN HOFN"/>
    <property type="match status" value="1"/>
</dbReference>
<evidence type="ECO:0000313" key="4">
    <source>
        <dbReference type="Proteomes" id="UP000031561"/>
    </source>
</evidence>
<comment type="caution">
    <text evidence="3">The sequence shown here is derived from an EMBL/GenBank/DDBJ whole genome shotgun (WGS) entry which is preliminary data.</text>
</comment>
<dbReference type="PANTHER" id="PTHR40278">
    <property type="entry name" value="DNA UTILIZATION PROTEIN HOFN"/>
    <property type="match status" value="1"/>
</dbReference>
<organism evidence="3 4">
    <name type="scientific">Lyngbya confervoides BDU141951</name>
    <dbReference type="NCBI Taxonomy" id="1574623"/>
    <lineage>
        <taxon>Bacteria</taxon>
        <taxon>Bacillati</taxon>
        <taxon>Cyanobacteriota</taxon>
        <taxon>Cyanophyceae</taxon>
        <taxon>Oscillatoriophycideae</taxon>
        <taxon>Oscillatoriales</taxon>
        <taxon>Microcoleaceae</taxon>
        <taxon>Lyngbya</taxon>
    </lineage>
</organism>
<gene>
    <name evidence="3" type="ORF">QQ91_0000335</name>
</gene>
<feature type="transmembrane region" description="Helical" evidence="2">
    <location>
        <begin position="33"/>
        <end position="57"/>
    </location>
</feature>
<evidence type="ECO:0000313" key="3">
    <source>
        <dbReference type="EMBL" id="MCM1981282.1"/>
    </source>
</evidence>
<evidence type="ECO:0000256" key="2">
    <source>
        <dbReference type="SAM" id="Phobius"/>
    </source>
</evidence>
<feature type="coiled-coil region" evidence="1">
    <location>
        <begin position="75"/>
        <end position="102"/>
    </location>
</feature>
<keyword evidence="2" id="KW-0472">Membrane</keyword>
<keyword evidence="4" id="KW-1185">Reference proteome</keyword>
<evidence type="ECO:0000256" key="1">
    <source>
        <dbReference type="SAM" id="Coils"/>
    </source>
</evidence>
<dbReference type="Pfam" id="PF05137">
    <property type="entry name" value="PilN"/>
    <property type="match status" value="1"/>
</dbReference>
<keyword evidence="2" id="KW-1133">Transmembrane helix</keyword>
<keyword evidence="1" id="KW-0175">Coiled coil</keyword>
<dbReference type="EMBL" id="JTHE03000004">
    <property type="protein sequence ID" value="MCM1981282.1"/>
    <property type="molecule type" value="Genomic_DNA"/>
</dbReference>
<keyword evidence="2" id="KW-0812">Transmembrane</keyword>
<proteinExistence type="predicted"/>
<reference evidence="3 4" key="1">
    <citation type="journal article" date="2015" name="Genome Announc.">
        <title>Draft Genome Sequence of Filamentous Marine Cyanobacterium Lyngbya confervoides Strain BDU141951.</title>
        <authorList>
            <person name="Chandrababunaidu M.M."/>
            <person name="Sen D."/>
            <person name="Tripathy S."/>
        </authorList>
    </citation>
    <scope>NUCLEOTIDE SEQUENCE [LARGE SCALE GENOMIC DNA]</scope>
    <source>
        <strain evidence="3 4">BDU141951</strain>
    </source>
</reference>
<name>A0ABD4SYY0_9CYAN</name>
<dbReference type="Proteomes" id="UP000031561">
    <property type="component" value="Unassembled WGS sequence"/>
</dbReference>